<evidence type="ECO:0000313" key="4">
    <source>
        <dbReference type="Proteomes" id="UP001049176"/>
    </source>
</evidence>
<dbReference type="EMBL" id="CM032191">
    <property type="protein sequence ID" value="KAG7086069.1"/>
    <property type="molecule type" value="Genomic_DNA"/>
</dbReference>
<dbReference type="OrthoDB" id="2743740at2759"/>
<sequence>MAVSIDNTFGAGLLGAILTAILYGVTSVQTYLYFVNYPKDPARLKSLVSVIWSVQLLDIWASMSLSSVPSPRVLDTAHVAVVTFSIYHYLVTKHFSLPEHSNRCTRARVLYAPGLHQLVRWTLTPLLVLLVLLHFVFGLETVAWLFIKTTFENFNRSQEVKLAAATPFAIFAVLSDIGVAASLCALLHEGRTGIKKTNAIITTLMIYAVNRCLLTSVVAVTEVIVFIATPDALWYLAIDFVIGKLYANSLLASLNSRNFLRAQQDGNVLTISTHASSRFGPSSGNGGHSQNHAMIALKPMNHGGSISTESEAATTFGSANSVPKVHPNVFDD</sequence>
<dbReference type="Pfam" id="PF20152">
    <property type="entry name" value="DUF6534"/>
    <property type="match status" value="1"/>
</dbReference>
<accession>A0A9P7RLX6</accession>
<evidence type="ECO:0000256" key="1">
    <source>
        <dbReference type="SAM" id="Phobius"/>
    </source>
</evidence>
<feature type="transmembrane region" description="Helical" evidence="1">
    <location>
        <begin position="199"/>
        <end position="227"/>
    </location>
</feature>
<dbReference type="RefSeq" id="XP_043002540.1">
    <property type="nucleotide sequence ID" value="XM_043160583.1"/>
</dbReference>
<dbReference type="PANTHER" id="PTHR40465:SF1">
    <property type="entry name" value="DUF6534 DOMAIN-CONTAINING PROTEIN"/>
    <property type="match status" value="1"/>
</dbReference>
<protein>
    <recommendedName>
        <fullName evidence="2">DUF6534 domain-containing protein</fullName>
    </recommendedName>
</protein>
<feature type="transmembrane region" description="Helical" evidence="1">
    <location>
        <begin position="233"/>
        <end position="254"/>
    </location>
</feature>
<evidence type="ECO:0000313" key="3">
    <source>
        <dbReference type="EMBL" id="KAG7086069.1"/>
    </source>
</evidence>
<dbReference type="InterPro" id="IPR045339">
    <property type="entry name" value="DUF6534"/>
</dbReference>
<feature type="transmembrane region" description="Helical" evidence="1">
    <location>
        <begin position="167"/>
        <end position="187"/>
    </location>
</feature>
<feature type="domain" description="DUF6534" evidence="2">
    <location>
        <begin position="172"/>
        <end position="258"/>
    </location>
</feature>
<dbReference type="AlphaFoldDB" id="A0A9P7RLX6"/>
<proteinExistence type="predicted"/>
<dbReference type="KEGG" id="more:E1B28_003589"/>
<reference evidence="3" key="1">
    <citation type="journal article" date="2021" name="Genome Biol. Evol.">
        <title>The assembled and annotated genome of the fairy-ring fungus Marasmius oreades.</title>
        <authorList>
            <person name="Hiltunen M."/>
            <person name="Ament-Velasquez S.L."/>
            <person name="Johannesson H."/>
        </authorList>
    </citation>
    <scope>NUCLEOTIDE SEQUENCE</scope>
    <source>
        <strain evidence="3">03SP1</strain>
    </source>
</reference>
<dbReference type="GeneID" id="66072665"/>
<keyword evidence="4" id="KW-1185">Reference proteome</keyword>
<dbReference type="PANTHER" id="PTHR40465">
    <property type="entry name" value="CHROMOSOME 1, WHOLE GENOME SHOTGUN SEQUENCE"/>
    <property type="match status" value="1"/>
</dbReference>
<keyword evidence="1" id="KW-0812">Transmembrane</keyword>
<keyword evidence="1" id="KW-1133">Transmembrane helix</keyword>
<gene>
    <name evidence="3" type="ORF">E1B28_003589</name>
</gene>
<keyword evidence="1" id="KW-0472">Membrane</keyword>
<evidence type="ECO:0000259" key="2">
    <source>
        <dbReference type="Pfam" id="PF20152"/>
    </source>
</evidence>
<feature type="transmembrane region" description="Helical" evidence="1">
    <location>
        <begin position="118"/>
        <end position="147"/>
    </location>
</feature>
<dbReference type="Proteomes" id="UP001049176">
    <property type="component" value="Chromosome 11"/>
</dbReference>
<feature type="transmembrane region" description="Helical" evidence="1">
    <location>
        <begin position="12"/>
        <end position="34"/>
    </location>
</feature>
<comment type="caution">
    <text evidence="3">The sequence shown here is derived from an EMBL/GenBank/DDBJ whole genome shotgun (WGS) entry which is preliminary data.</text>
</comment>
<name>A0A9P7RLX6_9AGAR</name>
<organism evidence="3 4">
    <name type="scientific">Marasmius oreades</name>
    <name type="common">fairy-ring Marasmius</name>
    <dbReference type="NCBI Taxonomy" id="181124"/>
    <lineage>
        <taxon>Eukaryota</taxon>
        <taxon>Fungi</taxon>
        <taxon>Dikarya</taxon>
        <taxon>Basidiomycota</taxon>
        <taxon>Agaricomycotina</taxon>
        <taxon>Agaricomycetes</taxon>
        <taxon>Agaricomycetidae</taxon>
        <taxon>Agaricales</taxon>
        <taxon>Marasmiineae</taxon>
        <taxon>Marasmiaceae</taxon>
        <taxon>Marasmius</taxon>
    </lineage>
</organism>